<dbReference type="GO" id="GO:0030791">
    <property type="term" value="F:arsenite methyltransferase activity"/>
    <property type="evidence" value="ECO:0007669"/>
    <property type="project" value="UniProtKB-EC"/>
</dbReference>
<protein>
    <recommendedName>
        <fullName evidence="5">Arsenite methyltransferase</fullName>
        <ecNumber evidence="4">2.1.1.137</ecNumber>
    </recommendedName>
</protein>
<dbReference type="PANTHER" id="PTHR43675">
    <property type="entry name" value="ARSENITE METHYLTRANSFERASE"/>
    <property type="match status" value="1"/>
</dbReference>
<dbReference type="GO" id="GO:0032259">
    <property type="term" value="P:methylation"/>
    <property type="evidence" value="ECO:0007669"/>
    <property type="project" value="UniProtKB-KW"/>
</dbReference>
<evidence type="ECO:0000256" key="2">
    <source>
        <dbReference type="ARBA" id="ARBA00022691"/>
    </source>
</evidence>
<keyword evidence="1" id="KW-0808">Transferase</keyword>
<evidence type="ECO:0000256" key="1">
    <source>
        <dbReference type="ARBA" id="ARBA00022679"/>
    </source>
</evidence>
<dbReference type="InterPro" id="IPR026669">
    <property type="entry name" value="Arsenite_MeTrfase-like"/>
</dbReference>
<accession>A0AAV9GXT9</accession>
<keyword evidence="11" id="KW-1185">Reference proteome</keyword>
<comment type="catalytic activity">
    <reaction evidence="7">
        <text>arsenic triglutathione + 2 [thioredoxin]-dithiol + 2 S-adenosyl-L-methionine + H2O = dimethylarsinous acid + 2 [thioredoxin]-disulfide + 3 glutathione + 2 S-adenosyl-L-homocysteine + 2 H(+)</text>
        <dbReference type="Rhea" id="RHEA:69464"/>
        <dbReference type="Rhea" id="RHEA-COMP:10698"/>
        <dbReference type="Rhea" id="RHEA-COMP:10700"/>
        <dbReference type="ChEBI" id="CHEBI:15377"/>
        <dbReference type="ChEBI" id="CHEBI:15378"/>
        <dbReference type="ChEBI" id="CHEBI:23808"/>
        <dbReference type="ChEBI" id="CHEBI:29950"/>
        <dbReference type="ChEBI" id="CHEBI:50058"/>
        <dbReference type="ChEBI" id="CHEBI:57856"/>
        <dbReference type="ChEBI" id="CHEBI:57925"/>
        <dbReference type="ChEBI" id="CHEBI:59789"/>
        <dbReference type="ChEBI" id="CHEBI:183640"/>
        <dbReference type="EC" id="2.1.1.137"/>
    </reaction>
</comment>
<dbReference type="EC" id="2.1.1.137" evidence="4"/>
<dbReference type="Proteomes" id="UP001321760">
    <property type="component" value="Unassembled WGS sequence"/>
</dbReference>
<dbReference type="PANTHER" id="PTHR43675:SF8">
    <property type="entry name" value="ARSENITE METHYLTRANSFERASE"/>
    <property type="match status" value="1"/>
</dbReference>
<evidence type="ECO:0000256" key="6">
    <source>
        <dbReference type="ARBA" id="ARBA00047941"/>
    </source>
</evidence>
<dbReference type="AlphaFoldDB" id="A0AAV9GXT9"/>
<organism evidence="10 11">
    <name type="scientific">Podospora aff. communis PSN243</name>
    <dbReference type="NCBI Taxonomy" id="3040156"/>
    <lineage>
        <taxon>Eukaryota</taxon>
        <taxon>Fungi</taxon>
        <taxon>Dikarya</taxon>
        <taxon>Ascomycota</taxon>
        <taxon>Pezizomycotina</taxon>
        <taxon>Sordariomycetes</taxon>
        <taxon>Sordariomycetidae</taxon>
        <taxon>Sordariales</taxon>
        <taxon>Podosporaceae</taxon>
        <taxon>Podospora</taxon>
    </lineage>
</organism>
<reference evidence="10" key="1">
    <citation type="journal article" date="2023" name="Mol. Phylogenet. Evol.">
        <title>Genome-scale phylogeny and comparative genomics of the fungal order Sordariales.</title>
        <authorList>
            <person name="Hensen N."/>
            <person name="Bonometti L."/>
            <person name="Westerberg I."/>
            <person name="Brannstrom I.O."/>
            <person name="Guillou S."/>
            <person name="Cros-Aarteil S."/>
            <person name="Calhoun S."/>
            <person name="Haridas S."/>
            <person name="Kuo A."/>
            <person name="Mondo S."/>
            <person name="Pangilinan J."/>
            <person name="Riley R."/>
            <person name="LaButti K."/>
            <person name="Andreopoulos B."/>
            <person name="Lipzen A."/>
            <person name="Chen C."/>
            <person name="Yan M."/>
            <person name="Daum C."/>
            <person name="Ng V."/>
            <person name="Clum A."/>
            <person name="Steindorff A."/>
            <person name="Ohm R.A."/>
            <person name="Martin F."/>
            <person name="Silar P."/>
            <person name="Natvig D.O."/>
            <person name="Lalanne C."/>
            <person name="Gautier V."/>
            <person name="Ament-Velasquez S.L."/>
            <person name="Kruys A."/>
            <person name="Hutchinson M.I."/>
            <person name="Powell A.J."/>
            <person name="Barry K."/>
            <person name="Miller A.N."/>
            <person name="Grigoriev I.V."/>
            <person name="Debuchy R."/>
            <person name="Gladieux P."/>
            <person name="Hiltunen Thoren M."/>
            <person name="Johannesson H."/>
        </authorList>
    </citation>
    <scope>NUCLEOTIDE SEQUENCE</scope>
    <source>
        <strain evidence="10">PSN243</strain>
    </source>
</reference>
<evidence type="ECO:0000256" key="3">
    <source>
        <dbReference type="ARBA" id="ARBA00034487"/>
    </source>
</evidence>
<evidence type="ECO:0000313" key="10">
    <source>
        <dbReference type="EMBL" id="KAK4452729.1"/>
    </source>
</evidence>
<dbReference type="EMBL" id="MU865923">
    <property type="protein sequence ID" value="KAK4452729.1"/>
    <property type="molecule type" value="Genomic_DNA"/>
</dbReference>
<gene>
    <name evidence="10" type="ORF">QBC34DRAFT_398164</name>
</gene>
<evidence type="ECO:0000256" key="8">
    <source>
        <dbReference type="ARBA" id="ARBA00048428"/>
    </source>
</evidence>
<dbReference type="Gene3D" id="3.40.50.150">
    <property type="entry name" value="Vaccinia Virus protein VP39"/>
    <property type="match status" value="1"/>
</dbReference>
<evidence type="ECO:0000259" key="9">
    <source>
        <dbReference type="Pfam" id="PF13847"/>
    </source>
</evidence>
<evidence type="ECO:0000256" key="7">
    <source>
        <dbReference type="ARBA" id="ARBA00047943"/>
    </source>
</evidence>
<comment type="catalytic activity">
    <reaction evidence="6">
        <text>arsenic triglutathione + [thioredoxin]-dithiol + S-adenosyl-L-methionine + 2 H2O = methylarsonous acid + [thioredoxin]-disulfide + 3 glutathione + S-adenosyl-L-homocysteine + H(+)</text>
        <dbReference type="Rhea" id="RHEA:69460"/>
        <dbReference type="Rhea" id="RHEA-COMP:10698"/>
        <dbReference type="Rhea" id="RHEA-COMP:10700"/>
        <dbReference type="ChEBI" id="CHEBI:15377"/>
        <dbReference type="ChEBI" id="CHEBI:15378"/>
        <dbReference type="ChEBI" id="CHEBI:17826"/>
        <dbReference type="ChEBI" id="CHEBI:29950"/>
        <dbReference type="ChEBI" id="CHEBI:50058"/>
        <dbReference type="ChEBI" id="CHEBI:57856"/>
        <dbReference type="ChEBI" id="CHEBI:57925"/>
        <dbReference type="ChEBI" id="CHEBI:59789"/>
        <dbReference type="ChEBI" id="CHEBI:183640"/>
        <dbReference type="EC" id="2.1.1.137"/>
    </reaction>
</comment>
<comment type="similarity">
    <text evidence="3">Belongs to the methyltransferase superfamily. Arsenite methyltransferase family.</text>
</comment>
<dbReference type="SUPFAM" id="SSF53335">
    <property type="entry name" value="S-adenosyl-L-methionine-dependent methyltransferases"/>
    <property type="match status" value="1"/>
</dbReference>
<feature type="domain" description="Methyltransferase" evidence="9">
    <location>
        <begin position="63"/>
        <end position="213"/>
    </location>
</feature>
<comment type="catalytic activity">
    <reaction evidence="8">
        <text>arsenic triglutathione + 3 [thioredoxin]-dithiol + 3 S-adenosyl-L-methionine = trimethylarsine + 3 [thioredoxin]-disulfide + 3 glutathione + 3 S-adenosyl-L-homocysteine + 3 H(+)</text>
        <dbReference type="Rhea" id="RHEA:69432"/>
        <dbReference type="Rhea" id="RHEA-COMP:10698"/>
        <dbReference type="Rhea" id="RHEA-COMP:10700"/>
        <dbReference type="ChEBI" id="CHEBI:15378"/>
        <dbReference type="ChEBI" id="CHEBI:27130"/>
        <dbReference type="ChEBI" id="CHEBI:29950"/>
        <dbReference type="ChEBI" id="CHEBI:50058"/>
        <dbReference type="ChEBI" id="CHEBI:57856"/>
        <dbReference type="ChEBI" id="CHEBI:57925"/>
        <dbReference type="ChEBI" id="CHEBI:59789"/>
        <dbReference type="ChEBI" id="CHEBI:183640"/>
        <dbReference type="EC" id="2.1.1.137"/>
    </reaction>
</comment>
<dbReference type="InterPro" id="IPR029063">
    <property type="entry name" value="SAM-dependent_MTases_sf"/>
</dbReference>
<evidence type="ECO:0000256" key="4">
    <source>
        <dbReference type="ARBA" id="ARBA00034521"/>
    </source>
</evidence>
<evidence type="ECO:0000256" key="5">
    <source>
        <dbReference type="ARBA" id="ARBA00034545"/>
    </source>
</evidence>
<dbReference type="NCBIfam" id="NF008823">
    <property type="entry name" value="PRK11873.1"/>
    <property type="match status" value="1"/>
</dbReference>
<keyword evidence="10" id="KW-0489">Methyltransferase</keyword>
<dbReference type="InterPro" id="IPR025714">
    <property type="entry name" value="Methyltranfer_dom"/>
</dbReference>
<comment type="caution">
    <text evidence="10">The sequence shown here is derived from an EMBL/GenBank/DDBJ whole genome shotgun (WGS) entry which is preliminary data.</text>
</comment>
<evidence type="ECO:0000313" key="11">
    <source>
        <dbReference type="Proteomes" id="UP001321760"/>
    </source>
</evidence>
<sequence>MESSKIYDQVREHYSAASRGSTAQYSEAIAKSFGYSEQELANIPEGANLGLSCGNPLAITSIREGETVIDLGSGAGFDVFLASPKVGPSGRAIGVDMNDDMLNRANSIKASKGAAADNVTFVKGNITNIPLESNSADCIISNCVINLVPAQEKPLVFKEMHRLLKSGGRVAVSDILAKKELPEKMKNDLALYVGCIAGTSQLAEYEQWLKEAGFTEIAITDTKSDLNAYLDIADDGTKKSECCVPSANPTTEQASAPGCCAPKAAAPCCSPEDKKTCCSAEDKAACCTPEKEANASCCSKAKPSSLRDAVGSTDLNEWVGSYKIYAVKN</sequence>
<name>A0AAV9GXT9_9PEZI</name>
<keyword evidence="2" id="KW-0949">S-adenosyl-L-methionine</keyword>
<dbReference type="Pfam" id="PF13847">
    <property type="entry name" value="Methyltransf_31"/>
    <property type="match status" value="1"/>
</dbReference>
<reference evidence="10" key="2">
    <citation type="submission" date="2023-05" db="EMBL/GenBank/DDBJ databases">
        <authorList>
            <consortium name="Lawrence Berkeley National Laboratory"/>
            <person name="Steindorff A."/>
            <person name="Hensen N."/>
            <person name="Bonometti L."/>
            <person name="Westerberg I."/>
            <person name="Brannstrom I.O."/>
            <person name="Guillou S."/>
            <person name="Cros-Aarteil S."/>
            <person name="Calhoun S."/>
            <person name="Haridas S."/>
            <person name="Kuo A."/>
            <person name="Mondo S."/>
            <person name="Pangilinan J."/>
            <person name="Riley R."/>
            <person name="Labutti K."/>
            <person name="Andreopoulos B."/>
            <person name="Lipzen A."/>
            <person name="Chen C."/>
            <person name="Yanf M."/>
            <person name="Daum C."/>
            <person name="Ng V."/>
            <person name="Clum A."/>
            <person name="Ohm R."/>
            <person name="Martin F."/>
            <person name="Silar P."/>
            <person name="Natvig D."/>
            <person name="Lalanne C."/>
            <person name="Gautier V."/>
            <person name="Ament-Velasquez S.L."/>
            <person name="Kruys A."/>
            <person name="Hutchinson M.I."/>
            <person name="Powell A.J."/>
            <person name="Barry K."/>
            <person name="Miller A.N."/>
            <person name="Grigoriev I.V."/>
            <person name="Debuchy R."/>
            <person name="Gladieux P."/>
            <person name="Thoren M.H."/>
            <person name="Johannesson H."/>
        </authorList>
    </citation>
    <scope>NUCLEOTIDE SEQUENCE</scope>
    <source>
        <strain evidence="10">PSN243</strain>
    </source>
</reference>
<dbReference type="CDD" id="cd02440">
    <property type="entry name" value="AdoMet_MTases"/>
    <property type="match status" value="1"/>
</dbReference>
<proteinExistence type="inferred from homology"/>